<gene>
    <name evidence="7" type="primary">kdgK</name>
    <name evidence="7" type="ORF">HMPREF9081_0452</name>
</gene>
<dbReference type="InterPro" id="IPR050306">
    <property type="entry name" value="PfkB_Carbo_kinase"/>
</dbReference>
<dbReference type="PANTHER" id="PTHR43085:SF1">
    <property type="entry name" value="PSEUDOURIDINE KINASE-RELATED"/>
    <property type="match status" value="1"/>
</dbReference>
<evidence type="ECO:0000256" key="5">
    <source>
        <dbReference type="ARBA" id="ARBA00022840"/>
    </source>
</evidence>
<dbReference type="Gene3D" id="3.40.1190.20">
    <property type="match status" value="1"/>
</dbReference>
<dbReference type="EC" id="2.7.1.45" evidence="7"/>
<comment type="caution">
    <text evidence="7">The sequence shown here is derived from an EMBL/GenBank/DDBJ whole genome shotgun (WGS) entry which is preliminary data.</text>
</comment>
<evidence type="ECO:0000256" key="3">
    <source>
        <dbReference type="ARBA" id="ARBA00022741"/>
    </source>
</evidence>
<reference evidence="7 8" key="1">
    <citation type="submission" date="2011-04" db="EMBL/GenBank/DDBJ databases">
        <authorList>
            <person name="Muzny D."/>
            <person name="Qin X."/>
            <person name="Deng J."/>
            <person name="Jiang H."/>
            <person name="Liu Y."/>
            <person name="Qu J."/>
            <person name="Song X.-Z."/>
            <person name="Zhang L."/>
            <person name="Thornton R."/>
            <person name="Coyle M."/>
            <person name="Francisco L."/>
            <person name="Jackson L."/>
            <person name="Javaid M."/>
            <person name="Korchina V."/>
            <person name="Kovar C."/>
            <person name="Mata R."/>
            <person name="Mathew T."/>
            <person name="Ngo R."/>
            <person name="Nguyen L."/>
            <person name="Nguyen N."/>
            <person name="Okwuonu G."/>
            <person name="Ongeri F."/>
            <person name="Pham C."/>
            <person name="Simmons D."/>
            <person name="Wilczek-Boney K."/>
            <person name="Hale W."/>
            <person name="Jakkamsetti A."/>
            <person name="Pham P."/>
            <person name="Ruth R."/>
            <person name="San Lucas F."/>
            <person name="Warren J."/>
            <person name="Zhang J."/>
            <person name="Zhao Z."/>
            <person name="Zhou C."/>
            <person name="Zhu D."/>
            <person name="Lee S."/>
            <person name="Bess C."/>
            <person name="Blankenburg K."/>
            <person name="Forbes L."/>
            <person name="Fu Q."/>
            <person name="Gubbala S."/>
            <person name="Hirani K."/>
            <person name="Jayaseelan J.C."/>
            <person name="Lara F."/>
            <person name="Munidasa M."/>
            <person name="Palculict T."/>
            <person name="Patil S."/>
            <person name="Pu L.-L."/>
            <person name="Saada N."/>
            <person name="Tang L."/>
            <person name="Weissenberger G."/>
            <person name="Zhu Y."/>
            <person name="Hemphill L."/>
            <person name="Shang Y."/>
            <person name="Youmans B."/>
            <person name="Ayvaz T."/>
            <person name="Ross M."/>
            <person name="Santibanez J."/>
            <person name="Aqrawi P."/>
            <person name="Gross S."/>
            <person name="Joshi V."/>
            <person name="Fowler G."/>
            <person name="Nazareth L."/>
            <person name="Reid J."/>
            <person name="Worley K."/>
            <person name="Petrosino J."/>
            <person name="Highlander S."/>
            <person name="Gibbs R."/>
        </authorList>
    </citation>
    <scope>NUCLEOTIDE SEQUENCE [LARGE SCALE GENOMIC DNA]</scope>
    <source>
        <strain evidence="7 8">DSM 2778</strain>
    </source>
</reference>
<dbReference type="AlphaFoldDB" id="F5RJL7"/>
<accession>F5RJL7</accession>
<keyword evidence="5" id="KW-0067">ATP-binding</keyword>
<sequence length="316" mass="34227">MSDVILFGEPMVMFVAETEGPLDEVENFTKLLAGADVNVAIGLKRLGHSVTYATRLGRDPFGTYIEKKLRKEQIHTQITYDAEHFTGYQLKNKVSEGDPEVFYFRRNSAASHLSEADVEAIPLDGVRVLHMTGIPAALSGSCRNASYRLIERARERGICVTFDPNLRPTLWESRHAMIRTVNHLASMADIVLPGTAEGEILMGSSDPAEIAAFYRGRGARMVFVKEGPKGAYADTPEGCTHIAGIPAEQVVDTVGAGDGFAVGIISGWLEHLPVAQMVERANAIGSIQVTVKSDNEGLPTREELAAYIAKRGGGAQ</sequence>
<dbReference type="PROSITE" id="PS00584">
    <property type="entry name" value="PFKB_KINASES_2"/>
    <property type="match status" value="1"/>
</dbReference>
<evidence type="ECO:0000313" key="7">
    <source>
        <dbReference type="EMBL" id="EGK61668.1"/>
    </source>
</evidence>
<evidence type="ECO:0000256" key="4">
    <source>
        <dbReference type="ARBA" id="ARBA00022777"/>
    </source>
</evidence>
<proteinExistence type="inferred from homology"/>
<evidence type="ECO:0000256" key="1">
    <source>
        <dbReference type="ARBA" id="ARBA00010688"/>
    </source>
</evidence>
<evidence type="ECO:0000313" key="8">
    <source>
        <dbReference type="Proteomes" id="UP000004067"/>
    </source>
</evidence>
<dbReference type="PANTHER" id="PTHR43085">
    <property type="entry name" value="HEXOKINASE FAMILY MEMBER"/>
    <property type="match status" value="1"/>
</dbReference>
<dbReference type="GO" id="GO:0005524">
    <property type="term" value="F:ATP binding"/>
    <property type="evidence" value="ECO:0007669"/>
    <property type="project" value="UniProtKB-KW"/>
</dbReference>
<dbReference type="InterPro" id="IPR011611">
    <property type="entry name" value="PfkB_dom"/>
</dbReference>
<protein>
    <submittedName>
        <fullName evidence="7">2-dehydro-3-deoxygluconokinase</fullName>
        <ecNumber evidence="7">2.7.1.45</ecNumber>
    </submittedName>
</protein>
<keyword evidence="4 7" id="KW-0418">Kinase</keyword>
<dbReference type="SUPFAM" id="SSF53613">
    <property type="entry name" value="Ribokinase-like"/>
    <property type="match status" value="1"/>
</dbReference>
<keyword evidence="8" id="KW-1185">Reference proteome</keyword>
<dbReference type="RefSeq" id="WP_006305293.1">
    <property type="nucleotide sequence ID" value="NZ_GL892076.1"/>
</dbReference>
<dbReference type="InterPro" id="IPR029056">
    <property type="entry name" value="Ribokinase-like"/>
</dbReference>
<dbReference type="HOGENOM" id="CLU_027634_6_0_9"/>
<dbReference type="CDD" id="cd01166">
    <property type="entry name" value="KdgK"/>
    <property type="match status" value="1"/>
</dbReference>
<dbReference type="Pfam" id="PF00294">
    <property type="entry name" value="PfkB"/>
    <property type="match status" value="1"/>
</dbReference>
<name>F5RJL7_9FIRM</name>
<dbReference type="Proteomes" id="UP000004067">
    <property type="component" value="Unassembled WGS sequence"/>
</dbReference>
<dbReference type="EMBL" id="AFHQ01000012">
    <property type="protein sequence ID" value="EGK61668.1"/>
    <property type="molecule type" value="Genomic_DNA"/>
</dbReference>
<organism evidence="7 8">
    <name type="scientific">Centipeda periodontii DSM 2778</name>
    <dbReference type="NCBI Taxonomy" id="888060"/>
    <lineage>
        <taxon>Bacteria</taxon>
        <taxon>Bacillati</taxon>
        <taxon>Bacillota</taxon>
        <taxon>Negativicutes</taxon>
        <taxon>Selenomonadales</taxon>
        <taxon>Selenomonadaceae</taxon>
        <taxon>Centipeda</taxon>
    </lineage>
</organism>
<dbReference type="InterPro" id="IPR002173">
    <property type="entry name" value="Carboh/pur_kinase_PfkB_CS"/>
</dbReference>
<evidence type="ECO:0000256" key="2">
    <source>
        <dbReference type="ARBA" id="ARBA00022679"/>
    </source>
</evidence>
<dbReference type="eggNOG" id="COG0524">
    <property type="taxonomic scope" value="Bacteria"/>
</dbReference>
<dbReference type="GO" id="GO:0008673">
    <property type="term" value="F:2-dehydro-3-deoxygluconokinase activity"/>
    <property type="evidence" value="ECO:0007669"/>
    <property type="project" value="UniProtKB-EC"/>
</dbReference>
<keyword evidence="2 7" id="KW-0808">Transferase</keyword>
<evidence type="ECO:0000259" key="6">
    <source>
        <dbReference type="Pfam" id="PF00294"/>
    </source>
</evidence>
<feature type="domain" description="Carbohydrate kinase PfkB" evidence="6">
    <location>
        <begin position="1"/>
        <end position="300"/>
    </location>
</feature>
<dbReference type="OrthoDB" id="9813569at2"/>
<keyword evidence="3" id="KW-0547">Nucleotide-binding</keyword>
<dbReference type="STRING" id="888060.HMPREF9081_0452"/>
<comment type="similarity">
    <text evidence="1">Belongs to the carbohydrate kinase PfkB family.</text>
</comment>